<feature type="region of interest" description="Disordered" evidence="1">
    <location>
        <begin position="1"/>
        <end position="51"/>
    </location>
</feature>
<dbReference type="EMBL" id="CP045896">
    <property type="protein sequence ID" value="QQP50839.1"/>
    <property type="molecule type" value="Genomic_DNA"/>
</dbReference>
<feature type="compositionally biased region" description="Polar residues" evidence="1">
    <location>
        <begin position="34"/>
        <end position="51"/>
    </location>
</feature>
<feature type="compositionally biased region" description="Low complexity" evidence="1">
    <location>
        <begin position="363"/>
        <end position="381"/>
    </location>
</feature>
<protein>
    <recommendedName>
        <fullName evidence="2">MAP3K HisK-N-like globin domain-containing protein</fullName>
    </recommendedName>
</protein>
<dbReference type="AlphaFoldDB" id="A0A7T8HIR4"/>
<evidence type="ECO:0000313" key="4">
    <source>
        <dbReference type="Proteomes" id="UP000595437"/>
    </source>
</evidence>
<feature type="compositionally biased region" description="Basic and acidic residues" evidence="1">
    <location>
        <begin position="19"/>
        <end position="29"/>
    </location>
</feature>
<feature type="domain" description="MAP3K HisK-N-like globin" evidence="2">
    <location>
        <begin position="130"/>
        <end position="261"/>
    </location>
</feature>
<sequence>MSLKRRRLKSDGLKLIIPENHEPSRDWHRPYQRPSLNTHTHSSFNNNAGPSSVIKTKKWKFTAGRKMAVISTHHKSSNCLTPISPEDNISESFFELGSRRQSNTSLLHSPEVLDSSTLPRDEGIQQDGFYLLKKDSQRRSTLVKVLNSDRNRICSTWHESLLQTVPDTCLTQCQLQIIVDGIRGYIPEQNISPLESALSKLKDELDYDGAKINQMQLALYIFQDAVSPMFRLHNIQPHWVFALDNLIRNAVQAAILILSPELGQHLMSSEGSDIQERLHYSRQASITFSVPRTVSSQASSTLSTINSQHPLRRIDYGRQLEDIREENSRLWKDFLDLNKCHQELLKMNISDQKQQIQSLRKNTSVSSVSSYDPSSASDTGSTYSGGDPFLIDWLKTLNLNDDSLSKVKSKSKFATEDLNYEDVTEHLTGKTYVDWDSVQGQRYVYGEQSTSYGNARTRAHSRIDIPHIYFKLMTSILNHSVDKRCKSSKKKDCLPIHKKKDTFERLFSSHEE</sequence>
<dbReference type="Pfam" id="PF20302">
    <property type="entry name" value="HisK-N-like"/>
    <property type="match status" value="1"/>
</dbReference>
<reference evidence="4" key="1">
    <citation type="submission" date="2021-01" db="EMBL/GenBank/DDBJ databases">
        <title>Caligus Genome Assembly.</title>
        <authorList>
            <person name="Gallardo-Escarate C."/>
        </authorList>
    </citation>
    <scope>NUCLEOTIDE SEQUENCE [LARGE SCALE GENOMIC DNA]</scope>
</reference>
<dbReference type="Proteomes" id="UP000595437">
    <property type="component" value="Chromosome 7"/>
</dbReference>
<accession>A0A7T8HIR4</accession>
<name>A0A7T8HIR4_CALRO</name>
<evidence type="ECO:0000313" key="3">
    <source>
        <dbReference type="EMBL" id="QQP50839.1"/>
    </source>
</evidence>
<proteinExistence type="predicted"/>
<dbReference type="OrthoDB" id="275301at2759"/>
<evidence type="ECO:0000256" key="1">
    <source>
        <dbReference type="SAM" id="MobiDB-lite"/>
    </source>
</evidence>
<feature type="region of interest" description="Disordered" evidence="1">
    <location>
        <begin position="356"/>
        <end position="381"/>
    </location>
</feature>
<evidence type="ECO:0000259" key="2">
    <source>
        <dbReference type="Pfam" id="PF20302"/>
    </source>
</evidence>
<organism evidence="3 4">
    <name type="scientific">Caligus rogercresseyi</name>
    <name type="common">Sea louse</name>
    <dbReference type="NCBI Taxonomy" id="217165"/>
    <lineage>
        <taxon>Eukaryota</taxon>
        <taxon>Metazoa</taxon>
        <taxon>Ecdysozoa</taxon>
        <taxon>Arthropoda</taxon>
        <taxon>Crustacea</taxon>
        <taxon>Multicrustacea</taxon>
        <taxon>Hexanauplia</taxon>
        <taxon>Copepoda</taxon>
        <taxon>Siphonostomatoida</taxon>
        <taxon>Caligidae</taxon>
        <taxon>Caligus</taxon>
    </lineage>
</organism>
<dbReference type="InterPro" id="IPR046873">
    <property type="entry name" value="HisK-N-like"/>
</dbReference>
<keyword evidence="4" id="KW-1185">Reference proteome</keyword>
<gene>
    <name evidence="3" type="ORF">FKW44_011979</name>
</gene>